<sequence length="241" mass="27257">MAAALPVTKLAGLLVKTLAKPLAKRIKHDFSRFPVTQTLLIRVGQTTHALTSRLTIWSAGYKVRSITPLEQEKAMSKGADFLGESIVFLVGGGVVVWEYNLSKEKEKKKEEKRLRQMDEDRDRLQAKLNALDKRLAALERVMKANARPLVLFGGERYVEPDHVVPIDDTKITSREDHILVENMPSERERETIDIRGLVGDMEKGISDPGKTWSVNAGKKQEKGEGEGKISTPSRRWNWWPF</sequence>
<feature type="region of interest" description="Disordered" evidence="4">
    <location>
        <begin position="200"/>
        <end position="232"/>
    </location>
</feature>
<accession>A0A7S4NHT5</accession>
<evidence type="ECO:0000256" key="3">
    <source>
        <dbReference type="SAM" id="Coils"/>
    </source>
</evidence>
<feature type="compositionally biased region" description="Basic and acidic residues" evidence="4">
    <location>
        <begin position="218"/>
        <end position="227"/>
    </location>
</feature>
<protein>
    <recommendedName>
        <fullName evidence="6">OPA3-like protein</fullName>
    </recommendedName>
</protein>
<evidence type="ECO:0008006" key="6">
    <source>
        <dbReference type="Google" id="ProtNLM"/>
    </source>
</evidence>
<dbReference type="GO" id="GO:0019216">
    <property type="term" value="P:regulation of lipid metabolic process"/>
    <property type="evidence" value="ECO:0007669"/>
    <property type="project" value="TreeGrafter"/>
</dbReference>
<dbReference type="PANTHER" id="PTHR12499:SF0">
    <property type="entry name" value="OPTIC ATROPHY 3 PROTEIN"/>
    <property type="match status" value="1"/>
</dbReference>
<dbReference type="Pfam" id="PF07047">
    <property type="entry name" value="OPA3"/>
    <property type="match status" value="1"/>
</dbReference>
<keyword evidence="2 3" id="KW-0175">Coiled coil</keyword>
<evidence type="ECO:0000256" key="1">
    <source>
        <dbReference type="ARBA" id="ARBA00007584"/>
    </source>
</evidence>
<evidence type="ECO:0000256" key="4">
    <source>
        <dbReference type="SAM" id="MobiDB-lite"/>
    </source>
</evidence>
<proteinExistence type="inferred from homology"/>
<reference evidence="5" key="1">
    <citation type="submission" date="2021-01" db="EMBL/GenBank/DDBJ databases">
        <authorList>
            <person name="Corre E."/>
            <person name="Pelletier E."/>
            <person name="Niang G."/>
            <person name="Scheremetjew M."/>
            <person name="Finn R."/>
            <person name="Kale V."/>
            <person name="Holt S."/>
            <person name="Cochrane G."/>
            <person name="Meng A."/>
            <person name="Brown T."/>
            <person name="Cohen L."/>
        </authorList>
    </citation>
    <scope>NUCLEOTIDE SEQUENCE</scope>
    <source>
        <strain evidence="5">Isolate 1302-5</strain>
    </source>
</reference>
<evidence type="ECO:0000313" key="5">
    <source>
        <dbReference type="EMBL" id="CAE2289783.1"/>
    </source>
</evidence>
<dbReference type="InterPro" id="IPR010754">
    <property type="entry name" value="OPA3-like"/>
</dbReference>
<dbReference type="PANTHER" id="PTHR12499">
    <property type="entry name" value="OPTIC ATROPHY 3 PROTEIN OPA3"/>
    <property type="match status" value="1"/>
</dbReference>
<dbReference type="GO" id="GO:0005739">
    <property type="term" value="C:mitochondrion"/>
    <property type="evidence" value="ECO:0007669"/>
    <property type="project" value="TreeGrafter"/>
</dbReference>
<feature type="coiled-coil region" evidence="3">
    <location>
        <begin position="100"/>
        <end position="141"/>
    </location>
</feature>
<gene>
    <name evidence="5" type="ORF">OAUR00152_LOCUS42460</name>
</gene>
<evidence type="ECO:0000256" key="2">
    <source>
        <dbReference type="ARBA" id="ARBA00023054"/>
    </source>
</evidence>
<dbReference type="AlphaFoldDB" id="A0A7S4NHT5"/>
<organism evidence="5">
    <name type="scientific">Odontella aurita</name>
    <dbReference type="NCBI Taxonomy" id="265563"/>
    <lineage>
        <taxon>Eukaryota</taxon>
        <taxon>Sar</taxon>
        <taxon>Stramenopiles</taxon>
        <taxon>Ochrophyta</taxon>
        <taxon>Bacillariophyta</taxon>
        <taxon>Mediophyceae</taxon>
        <taxon>Biddulphiophycidae</taxon>
        <taxon>Eupodiscales</taxon>
        <taxon>Odontellaceae</taxon>
        <taxon>Odontella</taxon>
    </lineage>
</organism>
<comment type="similarity">
    <text evidence="1">Belongs to the OPA3 family.</text>
</comment>
<name>A0A7S4NHT5_9STRA</name>
<dbReference type="EMBL" id="HBKQ01062296">
    <property type="protein sequence ID" value="CAE2289783.1"/>
    <property type="molecule type" value="Transcribed_RNA"/>
</dbReference>